<dbReference type="RefSeq" id="WP_014287875.1">
    <property type="nucleotide sequence ID" value="NC_016645.1"/>
</dbReference>
<evidence type="ECO:0000256" key="5">
    <source>
        <dbReference type="ARBA" id="ARBA00023136"/>
    </source>
</evidence>
<keyword evidence="2" id="KW-1003">Cell membrane</keyword>
<keyword evidence="5 6" id="KW-0472">Membrane</keyword>
<dbReference type="InterPro" id="IPR005115">
    <property type="entry name" value="Gly_transporter"/>
</dbReference>
<feature type="domain" description="Glycine transporter" evidence="7">
    <location>
        <begin position="96"/>
        <end position="172"/>
    </location>
</feature>
<gene>
    <name evidence="8" type="ORF">P186_0595</name>
</gene>
<accession>G7VHE4</accession>
<dbReference type="BioCyc" id="PSP1104324:GJSN-585-MONOMER"/>
<name>G7VHE4_9CREN</name>
<feature type="transmembrane region" description="Helical" evidence="6">
    <location>
        <begin position="125"/>
        <end position="146"/>
    </location>
</feature>
<evidence type="ECO:0000313" key="8">
    <source>
        <dbReference type="EMBL" id="AET32047.1"/>
    </source>
</evidence>
<comment type="subcellular location">
    <subcellularLocation>
        <location evidence="1">Cell membrane</location>
        <topology evidence="1">Multi-pass membrane protein</topology>
    </subcellularLocation>
</comment>
<dbReference type="KEGG" id="pyr:P186_0595"/>
<dbReference type="Proteomes" id="UP000005867">
    <property type="component" value="Chromosome"/>
</dbReference>
<dbReference type="STRING" id="1104324.P186_0595"/>
<feature type="transmembrane region" description="Helical" evidence="6">
    <location>
        <begin position="6"/>
        <end position="26"/>
    </location>
</feature>
<evidence type="ECO:0000256" key="4">
    <source>
        <dbReference type="ARBA" id="ARBA00022989"/>
    </source>
</evidence>
<reference evidence="8 9" key="1">
    <citation type="journal article" date="2012" name="J. Bacteriol.">
        <title>Complete genome sequence of strain 1860, a crenarchaeon of the genus pyrobaculum able to grow with various electron acceptors.</title>
        <authorList>
            <person name="Mardanov A.V."/>
            <person name="Gumerov V.M."/>
            <person name="Slobodkina G.B."/>
            <person name="Beletsky A.V."/>
            <person name="Bonch-Osmolovskaya E.A."/>
            <person name="Ravin N.V."/>
            <person name="Skryabin K.G."/>
        </authorList>
    </citation>
    <scope>NUCLEOTIDE SEQUENCE [LARGE SCALE GENOMIC DNA]</scope>
    <source>
        <strain evidence="8 9">1860</strain>
    </source>
</reference>
<evidence type="ECO:0000313" key="9">
    <source>
        <dbReference type="Proteomes" id="UP000005867"/>
    </source>
</evidence>
<dbReference type="GeneID" id="11594861"/>
<evidence type="ECO:0000256" key="2">
    <source>
        <dbReference type="ARBA" id="ARBA00022475"/>
    </source>
</evidence>
<dbReference type="eggNOG" id="arCOG04641">
    <property type="taxonomic scope" value="Archaea"/>
</dbReference>
<evidence type="ECO:0000256" key="3">
    <source>
        <dbReference type="ARBA" id="ARBA00022692"/>
    </source>
</evidence>
<keyword evidence="9" id="KW-1185">Reference proteome</keyword>
<keyword evidence="4 6" id="KW-1133">Transmembrane helix</keyword>
<dbReference type="OrthoDB" id="116318at2157"/>
<dbReference type="AlphaFoldDB" id="G7VHE4"/>
<proteinExistence type="predicted"/>
<dbReference type="EMBL" id="CP003098">
    <property type="protein sequence ID" value="AET32047.1"/>
    <property type="molecule type" value="Genomic_DNA"/>
</dbReference>
<sequence>MRAEDVVELLNYVGIVAFALSGALKAGEKDMDLLGFVVLGFSTALAGGIIRDLLLGRFPPVNVVYMPYSLTAIAASLAAFFLYPHVKRFRDYVLYPDAVGLGAFAAIGADLTASYCQMRGLGNCWLTVMMLSSVTAAGGGVVRDVLAGEVPAVLRREIYASAAAVGGLIYLAASGLGREGAMLVTIVAVTAIRIASLARGWELPRVRQDKPRI</sequence>
<feature type="transmembrane region" description="Helical" evidence="6">
    <location>
        <begin position="158"/>
        <end position="176"/>
    </location>
</feature>
<dbReference type="PANTHER" id="PTHR30506">
    <property type="entry name" value="INNER MEMBRANE PROTEIN"/>
    <property type="match status" value="1"/>
</dbReference>
<evidence type="ECO:0000259" key="7">
    <source>
        <dbReference type="Pfam" id="PF03458"/>
    </source>
</evidence>
<feature type="transmembrane region" description="Helical" evidence="6">
    <location>
        <begin position="92"/>
        <end position="113"/>
    </location>
</feature>
<dbReference type="PANTHER" id="PTHR30506:SF3">
    <property type="entry name" value="UPF0126 INNER MEMBRANE PROTEIN YADS-RELATED"/>
    <property type="match status" value="1"/>
</dbReference>
<feature type="domain" description="Glycine transporter" evidence="7">
    <location>
        <begin position="9"/>
        <end position="83"/>
    </location>
</feature>
<evidence type="ECO:0000256" key="1">
    <source>
        <dbReference type="ARBA" id="ARBA00004651"/>
    </source>
</evidence>
<evidence type="ECO:0000256" key="6">
    <source>
        <dbReference type="SAM" id="Phobius"/>
    </source>
</evidence>
<protein>
    <recommendedName>
        <fullName evidence="7">Glycine transporter domain-containing protein</fullName>
    </recommendedName>
</protein>
<feature type="transmembrane region" description="Helical" evidence="6">
    <location>
        <begin position="33"/>
        <end position="51"/>
    </location>
</feature>
<feature type="transmembrane region" description="Helical" evidence="6">
    <location>
        <begin position="63"/>
        <end position="83"/>
    </location>
</feature>
<keyword evidence="3 6" id="KW-0812">Transmembrane</keyword>
<dbReference type="GO" id="GO:0005886">
    <property type="term" value="C:plasma membrane"/>
    <property type="evidence" value="ECO:0007669"/>
    <property type="project" value="UniProtKB-SubCell"/>
</dbReference>
<dbReference type="HOGENOM" id="CLU_064906_2_1_2"/>
<dbReference type="Pfam" id="PF03458">
    <property type="entry name" value="Gly_transporter"/>
    <property type="match status" value="2"/>
</dbReference>
<organism evidence="8 9">
    <name type="scientific">Pyrobaculum ferrireducens</name>
    <dbReference type="NCBI Taxonomy" id="1104324"/>
    <lineage>
        <taxon>Archaea</taxon>
        <taxon>Thermoproteota</taxon>
        <taxon>Thermoprotei</taxon>
        <taxon>Thermoproteales</taxon>
        <taxon>Thermoproteaceae</taxon>
        <taxon>Pyrobaculum</taxon>
    </lineage>
</organism>